<name>A0A016RTS5_9BILA</name>
<dbReference type="AlphaFoldDB" id="A0A016RTS5"/>
<organism evidence="1 2">
    <name type="scientific">Ancylostoma ceylanicum</name>
    <dbReference type="NCBI Taxonomy" id="53326"/>
    <lineage>
        <taxon>Eukaryota</taxon>
        <taxon>Metazoa</taxon>
        <taxon>Ecdysozoa</taxon>
        <taxon>Nematoda</taxon>
        <taxon>Chromadorea</taxon>
        <taxon>Rhabditida</taxon>
        <taxon>Rhabditina</taxon>
        <taxon>Rhabditomorpha</taxon>
        <taxon>Strongyloidea</taxon>
        <taxon>Ancylostomatidae</taxon>
        <taxon>Ancylostomatinae</taxon>
        <taxon>Ancylostoma</taxon>
    </lineage>
</organism>
<comment type="caution">
    <text evidence="1">The sequence shown here is derived from an EMBL/GenBank/DDBJ whole genome shotgun (WGS) entry which is preliminary data.</text>
</comment>
<proteinExistence type="predicted"/>
<dbReference type="Proteomes" id="UP000024635">
    <property type="component" value="Unassembled WGS sequence"/>
</dbReference>
<gene>
    <name evidence="1" type="primary">Acey_s0375.g242</name>
    <name evidence="1" type="ORF">Y032_0375g242</name>
</gene>
<evidence type="ECO:0000313" key="1">
    <source>
        <dbReference type="EMBL" id="EYB81733.1"/>
    </source>
</evidence>
<evidence type="ECO:0000313" key="2">
    <source>
        <dbReference type="Proteomes" id="UP000024635"/>
    </source>
</evidence>
<dbReference type="EMBL" id="JARK01001711">
    <property type="protein sequence ID" value="EYB81733.1"/>
    <property type="molecule type" value="Genomic_DNA"/>
</dbReference>
<keyword evidence="2" id="KW-1185">Reference proteome</keyword>
<reference evidence="2" key="1">
    <citation type="journal article" date="2015" name="Nat. Genet.">
        <title>The genome and transcriptome of the zoonotic hookworm Ancylostoma ceylanicum identify infection-specific gene families.</title>
        <authorList>
            <person name="Schwarz E.M."/>
            <person name="Hu Y."/>
            <person name="Antoshechkin I."/>
            <person name="Miller M.M."/>
            <person name="Sternberg P.W."/>
            <person name="Aroian R.V."/>
        </authorList>
    </citation>
    <scope>NUCLEOTIDE SEQUENCE</scope>
    <source>
        <strain evidence="2">HY135</strain>
    </source>
</reference>
<protein>
    <submittedName>
        <fullName evidence="1">Uncharacterized protein</fullName>
    </submittedName>
</protein>
<accession>A0A016RTS5</accession>
<sequence length="90" mass="9919">MSDCSRVVALLLAKFGQPKMAEASDGVLLDAAYCDLTIEDEKDLEEDNDEKKDVDWDIDCENIETRSSPSNARSSLPMHIAAVSKNSSIR</sequence>